<sequence>MRRRQENQLSRPTAAHVSVPLFNQKKRNRIPMTSSPSLNEFFSHSEYKTSTSSAASEGASGGYTATGTSYGVYPNGGGGACYNSQSVQQAPLSQTCDGNRPAPGLIPTNRGFALMPHPYKAGSTGSKPGPNIPSHRQQGFNSRGVGAQQNKYQESPQSDTAQSKPWSQVGSAQVGQRFPSHSQSIAHSGQQPQWSRTLRPPLRPLNNPPARALPPQNNTWKFTNSFRPQSTFSAGKQVTNQRPTVQPIHMQGEVSPKKPVFENSLRILTASIAGMRHWSQFKDRVSYLFEIFATLDSAVTLGCHGAKTFLIRDGKEVVQCVYYENEWQLPRLIRGQVHRCVGNYDQGREVLVCVSIRPALPSEQRNSDEAVKVCDAEMRLLVKSFSEV</sequence>
<reference evidence="2" key="2">
    <citation type="submission" date="2025-05" db="UniProtKB">
        <authorList>
            <consortium name="Ensembl"/>
        </authorList>
    </citation>
    <scope>IDENTIFICATION</scope>
</reference>
<dbReference type="GO" id="GO:0007276">
    <property type="term" value="P:gamete generation"/>
    <property type="evidence" value="ECO:0007669"/>
    <property type="project" value="InterPro"/>
</dbReference>
<name>A0A3P8W9W7_CYNSE</name>
<dbReference type="GO" id="GO:0000711">
    <property type="term" value="P:meiotic DNA repair synthesis"/>
    <property type="evidence" value="ECO:0007669"/>
    <property type="project" value="InterPro"/>
</dbReference>
<dbReference type="Ensembl" id="ENSCSET00000024636.1">
    <property type="protein sequence ID" value="ENSCSEP00000024308.1"/>
    <property type="gene ID" value="ENSCSEG00000015520.1"/>
</dbReference>
<dbReference type="AlphaFoldDB" id="A0A3P8W9W7"/>
<feature type="region of interest" description="Disordered" evidence="1">
    <location>
        <begin position="110"/>
        <end position="216"/>
    </location>
</feature>
<evidence type="ECO:0000313" key="2">
    <source>
        <dbReference type="Ensembl" id="ENSCSEP00000024308.1"/>
    </source>
</evidence>
<dbReference type="RefSeq" id="XP_024921255.1">
    <property type="nucleotide sequence ID" value="XM_025065487.1"/>
</dbReference>
<dbReference type="GO" id="GO:0051445">
    <property type="term" value="P:regulation of meiotic cell cycle"/>
    <property type="evidence" value="ECO:0007669"/>
    <property type="project" value="TreeGrafter"/>
</dbReference>
<feature type="region of interest" description="Disordered" evidence="1">
    <location>
        <begin position="1"/>
        <end position="21"/>
    </location>
</feature>
<dbReference type="STRING" id="244447.ENSCSEP00000024315"/>
<dbReference type="Proteomes" id="UP000265120">
    <property type="component" value="Chromosome 19"/>
</dbReference>
<dbReference type="OMA" id="SWKFTNS"/>
<dbReference type="GeneID" id="103394881"/>
<dbReference type="GeneTree" id="ENSGT00390000018151"/>
<evidence type="ECO:0000313" key="3">
    <source>
        <dbReference type="Proteomes" id="UP000265120"/>
    </source>
</evidence>
<dbReference type="PANTHER" id="PTHR35258:SF1">
    <property type="entry name" value="SPERMATOGENESIS-ASSOCIATED PROTEIN 22"/>
    <property type="match status" value="1"/>
</dbReference>
<keyword evidence="3" id="KW-1185">Reference proteome</keyword>
<organism evidence="2 3">
    <name type="scientific">Cynoglossus semilaevis</name>
    <name type="common">Tongue sole</name>
    <dbReference type="NCBI Taxonomy" id="244447"/>
    <lineage>
        <taxon>Eukaryota</taxon>
        <taxon>Metazoa</taxon>
        <taxon>Chordata</taxon>
        <taxon>Craniata</taxon>
        <taxon>Vertebrata</taxon>
        <taxon>Euteleostomi</taxon>
        <taxon>Actinopterygii</taxon>
        <taxon>Neopterygii</taxon>
        <taxon>Teleostei</taxon>
        <taxon>Neoteleostei</taxon>
        <taxon>Acanthomorphata</taxon>
        <taxon>Carangaria</taxon>
        <taxon>Pleuronectiformes</taxon>
        <taxon>Pleuronectoidei</taxon>
        <taxon>Cynoglossidae</taxon>
        <taxon>Cynoglossinae</taxon>
        <taxon>Cynoglossus</taxon>
    </lineage>
</organism>
<dbReference type="CTD" id="84690"/>
<evidence type="ECO:0000256" key="1">
    <source>
        <dbReference type="SAM" id="MobiDB-lite"/>
    </source>
</evidence>
<feature type="compositionally biased region" description="Polar residues" evidence="1">
    <location>
        <begin position="134"/>
        <end position="195"/>
    </location>
</feature>
<dbReference type="Ensembl" id="ENSCSET00000024643.1">
    <property type="protein sequence ID" value="ENSCSEP00000024315.1"/>
    <property type="gene ID" value="ENSCSEG00000015520.1"/>
</dbReference>
<accession>A0A3P8W9W7</accession>
<dbReference type="OrthoDB" id="10028206at2759"/>
<dbReference type="KEGG" id="csem:103394881"/>
<dbReference type="GO" id="GO:0007129">
    <property type="term" value="P:homologous chromosome pairing at meiosis"/>
    <property type="evidence" value="ECO:0007669"/>
    <property type="project" value="InterPro"/>
</dbReference>
<protein>
    <submittedName>
        <fullName evidence="2">Spermatogenesis associated 22</fullName>
    </submittedName>
</protein>
<dbReference type="InterPro" id="IPR033536">
    <property type="entry name" value="Spata22"/>
</dbReference>
<dbReference type="PANTHER" id="PTHR35258">
    <property type="entry name" value="SPERMATOGENESIS-ASSOCIATED PROTEIN 22"/>
    <property type="match status" value="1"/>
</dbReference>
<reference evidence="2 3" key="1">
    <citation type="journal article" date="2014" name="Nat. Genet.">
        <title>Whole-genome sequence of a flatfish provides insights into ZW sex chromosome evolution and adaptation to a benthic lifestyle.</title>
        <authorList>
            <person name="Chen S."/>
            <person name="Zhang G."/>
            <person name="Shao C."/>
            <person name="Huang Q."/>
            <person name="Liu G."/>
            <person name="Zhang P."/>
            <person name="Song W."/>
            <person name="An N."/>
            <person name="Chalopin D."/>
            <person name="Volff J.N."/>
            <person name="Hong Y."/>
            <person name="Li Q."/>
            <person name="Sha Z."/>
            <person name="Zhou H."/>
            <person name="Xie M."/>
            <person name="Yu Q."/>
            <person name="Liu Y."/>
            <person name="Xiang H."/>
            <person name="Wang N."/>
            <person name="Wu K."/>
            <person name="Yang C."/>
            <person name="Zhou Q."/>
            <person name="Liao X."/>
            <person name="Yang L."/>
            <person name="Hu Q."/>
            <person name="Zhang J."/>
            <person name="Meng L."/>
            <person name="Jin L."/>
            <person name="Tian Y."/>
            <person name="Lian J."/>
            <person name="Yang J."/>
            <person name="Miao G."/>
            <person name="Liu S."/>
            <person name="Liang Z."/>
            <person name="Yan F."/>
            <person name="Li Y."/>
            <person name="Sun B."/>
            <person name="Zhang H."/>
            <person name="Zhang J."/>
            <person name="Zhu Y."/>
            <person name="Du M."/>
            <person name="Zhao Y."/>
            <person name="Schartl M."/>
            <person name="Tang Q."/>
            <person name="Wang J."/>
        </authorList>
    </citation>
    <scope>NUCLEOTIDE SEQUENCE</scope>
</reference>
<proteinExistence type="predicted"/>